<keyword evidence="3" id="KW-1185">Reference proteome</keyword>
<feature type="signal peptide" evidence="1">
    <location>
        <begin position="1"/>
        <end position="26"/>
    </location>
</feature>
<dbReference type="RefSeq" id="WP_021776439.1">
    <property type="nucleotide sequence ID" value="NZ_AWXE01000001.1"/>
</dbReference>
<dbReference type="Proteomes" id="UP000016762">
    <property type="component" value="Unassembled WGS sequence"/>
</dbReference>
<comment type="caution">
    <text evidence="2">The sequence shown here is derived from an EMBL/GenBank/DDBJ whole genome shotgun (WGS) entry which is preliminary data.</text>
</comment>
<dbReference type="AlphaFoldDB" id="U2XX21"/>
<dbReference type="STRING" id="1397666.RS24_00360"/>
<accession>U2XX21</accession>
<evidence type="ECO:0000313" key="2">
    <source>
        <dbReference type="EMBL" id="ERL47421.1"/>
    </source>
</evidence>
<sequence>MSIYKHKIQLALLIITGLFLSPFAEAAFRTAKTGKGKFDGSSISTITSTCVTNGFPSDSAGANLCQEVTAGTYDSDCTNWGLDQSPVVSVSNCSGLSYSQYTSFKTALGQATLAITSGGNGFTSYTEQKSYFDIYLTNTKAIYANQLGYNATSDHNTTYEAAASAVSNLQTQCSNSDTSPLTTCSSSISNCACIPKSEYENIASGAVAIAAALDAADNTPHTLTKALIDDIVDLDTSSIDLTDSNVIDYLAVQFATLDSSTTTQPSQLTSYVVGATARNVALWKIGKMVSDSTNHPSSGLTEALIDNAIGNSFSTSDTLALDSTKTINTLRTALSSSGLGSSPTASAVQDWVGTHVGFASAASFTAYLANSDSSNFTLSNWSSCYSSTQSTTGGAGSCTLNNSNWNSVASAIAAVSDTSQDITASDATNILSAASVTAHSFFDSSNAVMMGYLNNCISGQSDAVDAVVNCVSSGSGGSGGITEAVLKKNVTAFKLGKIAATNSGTYTTSTVTQSDMVNIGLGSHESGIIGQNYCGTSGNSSCLSVISSAIASASLTADSSPTAVQNWINSTMRSHFQNTVAANQSAPSNPTSSGDACAASNTTNTVTMPIPGGCDHSSWTCTFQGSKSPSSLTLDVTDGNVKLAVSGGGPVNGVSYTIRKSLNYTGGSYYKDFAYSLNIPASSNASANVQLTSHTTSGNHAITPWNNCINKGLGWELAESAEVSTSLKNAASGTKVYAAANTNAQTVPSCGSSWGQNNIVTAWHTWRNHGHRPHKAKYRNAANTIVTSACGTSAGGTGYSYWCRNAATYTCN</sequence>
<organism evidence="2 3">
    <name type="scientific">Candidatus Micropelagius thuwalensis</name>
    <dbReference type="NCBI Taxonomy" id="1397666"/>
    <lineage>
        <taxon>Bacteria</taxon>
        <taxon>Pseudomonadati</taxon>
        <taxon>Pseudomonadota</taxon>
        <taxon>Alphaproteobacteria</taxon>
        <taxon>PS1 clade</taxon>
        <taxon>Candidatus Micropelagius</taxon>
    </lineage>
</organism>
<name>U2XX21_9PROT</name>
<evidence type="ECO:0000313" key="3">
    <source>
        <dbReference type="Proteomes" id="UP000016762"/>
    </source>
</evidence>
<reference evidence="2 3" key="1">
    <citation type="journal article" date="2014" name="FEMS Microbiol. Ecol.">
        <title>Genomic differentiation among two strains of the PS1 clade isolated from geographically separated marine habitats.</title>
        <authorList>
            <person name="Jimenez-Infante F."/>
            <person name="Ngugi D.K."/>
            <person name="Alam I."/>
            <person name="Rashid M."/>
            <person name="Baalawi W."/>
            <person name="Kamau A.A."/>
            <person name="Bajic V.B."/>
            <person name="Stingl U."/>
        </authorList>
    </citation>
    <scope>NUCLEOTIDE SEQUENCE [LARGE SCALE GENOMIC DNA]</scope>
    <source>
        <strain evidence="2 3">RS24</strain>
    </source>
</reference>
<gene>
    <name evidence="2" type="ORF">RS24_00360</name>
</gene>
<dbReference type="EMBL" id="AWXE01000001">
    <property type="protein sequence ID" value="ERL47421.1"/>
    <property type="molecule type" value="Genomic_DNA"/>
</dbReference>
<protein>
    <submittedName>
        <fullName evidence="2">TonB system transport protein ExbD2</fullName>
    </submittedName>
</protein>
<keyword evidence="1" id="KW-0732">Signal</keyword>
<evidence type="ECO:0000256" key="1">
    <source>
        <dbReference type="SAM" id="SignalP"/>
    </source>
</evidence>
<proteinExistence type="predicted"/>
<feature type="chain" id="PRO_5004636045" evidence="1">
    <location>
        <begin position="27"/>
        <end position="812"/>
    </location>
</feature>
<dbReference type="OrthoDB" id="9816807at2"/>